<dbReference type="OrthoDB" id="192661at2759"/>
<dbReference type="EMBL" id="CM000605">
    <property type="protein sequence ID" value="EEC51301.1"/>
    <property type="molecule type" value="Genomic_DNA"/>
</dbReference>
<dbReference type="HOGENOM" id="CLU_957995_0_0_1"/>
<dbReference type="InParanoid" id="B7FQ91"/>
<organism evidence="1 2">
    <name type="scientific">Phaeodactylum tricornutum (strain CCAP 1055/1)</name>
    <dbReference type="NCBI Taxonomy" id="556484"/>
    <lineage>
        <taxon>Eukaryota</taxon>
        <taxon>Sar</taxon>
        <taxon>Stramenopiles</taxon>
        <taxon>Ochrophyta</taxon>
        <taxon>Bacillariophyta</taxon>
        <taxon>Bacillariophyceae</taxon>
        <taxon>Bacillariophycidae</taxon>
        <taxon>Naviculales</taxon>
        <taxon>Phaeodactylaceae</taxon>
        <taxon>Phaeodactylum</taxon>
    </lineage>
</organism>
<dbReference type="AlphaFoldDB" id="B7FQ91"/>
<reference evidence="2" key="2">
    <citation type="submission" date="2008-08" db="EMBL/GenBank/DDBJ databases">
        <authorList>
            <consortium name="Diatom Consortium"/>
            <person name="Grigoriev I."/>
            <person name="Grimwood J."/>
            <person name="Kuo A."/>
            <person name="Otillar R.P."/>
            <person name="Salamov A."/>
            <person name="Detter J.C."/>
            <person name="Lindquist E."/>
            <person name="Shapiro H."/>
            <person name="Lucas S."/>
            <person name="Glavina del Rio T."/>
            <person name="Pitluck S."/>
            <person name="Rokhsar D."/>
            <person name="Bowler C."/>
        </authorList>
    </citation>
    <scope>GENOME REANNOTATION</scope>
    <source>
        <strain evidence="2">CCAP 1055/1</strain>
    </source>
</reference>
<proteinExistence type="predicted"/>
<dbReference type="OMA" id="CAMSDHE"/>
<protein>
    <submittedName>
        <fullName evidence="1">Uncharacterized protein</fullName>
    </submittedName>
</protein>
<evidence type="ECO:0000313" key="1">
    <source>
        <dbReference type="EMBL" id="EEC51301.1"/>
    </source>
</evidence>
<gene>
    <name evidence="1" type="ORF">PHATRDRAFT_42989</name>
</gene>
<accession>B7FQ91</accession>
<dbReference type="KEGG" id="pti:PHATRDRAFT_42989"/>
<dbReference type="RefSeq" id="XP_002176838.1">
    <property type="nucleotide sequence ID" value="XM_002176802.1"/>
</dbReference>
<dbReference type="PaxDb" id="2850-Phatr42989"/>
<reference evidence="1 2" key="1">
    <citation type="journal article" date="2008" name="Nature">
        <title>The Phaeodactylum genome reveals the evolutionary history of diatom genomes.</title>
        <authorList>
            <person name="Bowler C."/>
            <person name="Allen A.E."/>
            <person name="Badger J.H."/>
            <person name="Grimwood J."/>
            <person name="Jabbari K."/>
            <person name="Kuo A."/>
            <person name="Maheswari U."/>
            <person name="Martens C."/>
            <person name="Maumus F."/>
            <person name="Otillar R.P."/>
            <person name="Rayko E."/>
            <person name="Salamov A."/>
            <person name="Vandepoele K."/>
            <person name="Beszteri B."/>
            <person name="Gruber A."/>
            <person name="Heijde M."/>
            <person name="Katinka M."/>
            <person name="Mock T."/>
            <person name="Valentin K."/>
            <person name="Verret F."/>
            <person name="Berges J.A."/>
            <person name="Brownlee C."/>
            <person name="Cadoret J.P."/>
            <person name="Chiovitti A."/>
            <person name="Choi C.J."/>
            <person name="Coesel S."/>
            <person name="De Martino A."/>
            <person name="Detter J.C."/>
            <person name="Durkin C."/>
            <person name="Falciatore A."/>
            <person name="Fournet J."/>
            <person name="Haruta M."/>
            <person name="Huysman M.J."/>
            <person name="Jenkins B.D."/>
            <person name="Jiroutova K."/>
            <person name="Jorgensen R.E."/>
            <person name="Joubert Y."/>
            <person name="Kaplan A."/>
            <person name="Kroger N."/>
            <person name="Kroth P.G."/>
            <person name="La Roche J."/>
            <person name="Lindquist E."/>
            <person name="Lommer M."/>
            <person name="Martin-Jezequel V."/>
            <person name="Lopez P.J."/>
            <person name="Lucas S."/>
            <person name="Mangogna M."/>
            <person name="McGinnis K."/>
            <person name="Medlin L.K."/>
            <person name="Montsant A."/>
            <person name="Oudot-Le Secq M.P."/>
            <person name="Napoli C."/>
            <person name="Obornik M."/>
            <person name="Parker M.S."/>
            <person name="Petit J.L."/>
            <person name="Porcel B.M."/>
            <person name="Poulsen N."/>
            <person name="Robison M."/>
            <person name="Rychlewski L."/>
            <person name="Rynearson T.A."/>
            <person name="Schmutz J."/>
            <person name="Shapiro H."/>
            <person name="Siaut M."/>
            <person name="Stanley M."/>
            <person name="Sussman M.R."/>
            <person name="Taylor A.R."/>
            <person name="Vardi A."/>
            <person name="von Dassow P."/>
            <person name="Vyverman W."/>
            <person name="Willis A."/>
            <person name="Wyrwicz L.S."/>
            <person name="Rokhsar D.S."/>
            <person name="Weissenbach J."/>
            <person name="Armbrust E.V."/>
            <person name="Green B.R."/>
            <person name="Van de Peer Y."/>
            <person name="Grigoriev I.V."/>
        </authorList>
    </citation>
    <scope>NUCLEOTIDE SEQUENCE [LARGE SCALE GENOMIC DNA]</scope>
    <source>
        <strain evidence="1 2">CCAP 1055/1</strain>
    </source>
</reference>
<keyword evidence="2" id="KW-1185">Reference proteome</keyword>
<name>B7FQ91_PHATC</name>
<sequence length="291" mass="32156">MFSAIRLVPNTIRNLPWSLGRATPRAFSSQDNTLNNDVFNFDTFTMKPPKQLTTEMAEGIGEATQFYVRYGVANQRLKALSQDFNMPIVTKWQKMMEVFLVTQVHVIGGMGYTGDESGLTQYASDLAACLQQVDPTMQELFREVRRDTWRELVATCFGLEVNEIPTLSIADARNVMHKVSTKMIDPETLLAIQTRTAKIEDSDVEVEVAQKHQVLQDIIVNRVYLGGSPPLVEETGFGKGAQGYAKLQCAMSDHEGDPLIAEYASAGMIKIWGAAGLDINSIHGPGLPAPE</sequence>
<dbReference type="eggNOG" id="ENOG502SCX8">
    <property type="taxonomic scope" value="Eukaryota"/>
</dbReference>
<dbReference type="Proteomes" id="UP000000759">
    <property type="component" value="Chromosome 1"/>
</dbReference>
<evidence type="ECO:0000313" key="2">
    <source>
        <dbReference type="Proteomes" id="UP000000759"/>
    </source>
</evidence>
<dbReference type="GeneID" id="7196804"/>